<reference evidence="2 3" key="1">
    <citation type="submission" date="2018-06" db="EMBL/GenBank/DDBJ databases">
        <title>Complete genome of Desulfovibrio indonesiensis P37SLT.</title>
        <authorList>
            <person name="Crispim J.S."/>
            <person name="Vidigal P.M.P."/>
            <person name="Silva L.C.F."/>
            <person name="Laguardia C.N."/>
            <person name="Araujo L.C."/>
            <person name="Dias R.S."/>
            <person name="Sousa M.P."/>
            <person name="Paula S.O."/>
            <person name="Silva C."/>
        </authorList>
    </citation>
    <scope>NUCLEOTIDE SEQUENCE [LARGE SCALE GENOMIC DNA]</scope>
    <source>
        <strain evidence="2 3">P37SLT</strain>
    </source>
</reference>
<dbReference type="RefSeq" id="WP_144304117.1">
    <property type="nucleotide sequence ID" value="NZ_QMIE01000017.1"/>
</dbReference>
<gene>
    <name evidence="2" type="ORF">DPQ33_15405</name>
</gene>
<evidence type="ECO:0000313" key="2">
    <source>
        <dbReference type="EMBL" id="TVM15347.1"/>
    </source>
</evidence>
<keyword evidence="3" id="KW-1185">Reference proteome</keyword>
<sequence>MFLKLFLGFTLIPLIELYLLITVGSYIGAGTTILIVIITGATGAWLARRQGMSTMLSMRERLNSGQMPAEEMIDAFLILVAGVVLLTPGFLTDVCGITLLIPPARQAIKRWLRRKFDTWIRQGHIEIRHY</sequence>
<protein>
    <submittedName>
        <fullName evidence="2">Membrane protein FxsA</fullName>
    </submittedName>
</protein>
<dbReference type="Proteomes" id="UP000448292">
    <property type="component" value="Unassembled WGS sequence"/>
</dbReference>
<name>A0A7M3MBW0_9BACT</name>
<evidence type="ECO:0000256" key="1">
    <source>
        <dbReference type="SAM" id="Phobius"/>
    </source>
</evidence>
<keyword evidence="1" id="KW-0472">Membrane</keyword>
<dbReference type="Pfam" id="PF04186">
    <property type="entry name" value="FxsA"/>
    <property type="match status" value="1"/>
</dbReference>
<dbReference type="GO" id="GO:0016020">
    <property type="term" value="C:membrane"/>
    <property type="evidence" value="ECO:0007669"/>
    <property type="project" value="InterPro"/>
</dbReference>
<dbReference type="EMBL" id="QMIE01000017">
    <property type="protein sequence ID" value="TVM15347.1"/>
    <property type="molecule type" value="Genomic_DNA"/>
</dbReference>
<evidence type="ECO:0000313" key="3">
    <source>
        <dbReference type="Proteomes" id="UP000448292"/>
    </source>
</evidence>
<keyword evidence="1" id="KW-1133">Transmembrane helix</keyword>
<dbReference type="PANTHER" id="PTHR35335">
    <property type="entry name" value="UPF0716 PROTEIN FXSA"/>
    <property type="match status" value="1"/>
</dbReference>
<dbReference type="AlphaFoldDB" id="A0A7M3MBW0"/>
<accession>A0A7M3MBW0</accession>
<dbReference type="InterPro" id="IPR007313">
    <property type="entry name" value="FxsA"/>
</dbReference>
<keyword evidence="1" id="KW-0812">Transmembrane</keyword>
<dbReference type="OrthoDB" id="9792788at2"/>
<comment type="caution">
    <text evidence="2">The sequence shown here is derived from an EMBL/GenBank/DDBJ whole genome shotgun (WGS) entry which is preliminary data.</text>
</comment>
<dbReference type="PANTHER" id="PTHR35335:SF1">
    <property type="entry name" value="UPF0716 PROTEIN FXSA"/>
    <property type="match status" value="1"/>
</dbReference>
<organism evidence="2 3">
    <name type="scientific">Oceanidesulfovibrio indonesiensis</name>
    <dbReference type="NCBI Taxonomy" id="54767"/>
    <lineage>
        <taxon>Bacteria</taxon>
        <taxon>Pseudomonadati</taxon>
        <taxon>Thermodesulfobacteriota</taxon>
        <taxon>Desulfovibrionia</taxon>
        <taxon>Desulfovibrionales</taxon>
        <taxon>Desulfovibrionaceae</taxon>
        <taxon>Oceanidesulfovibrio</taxon>
    </lineage>
</organism>
<proteinExistence type="predicted"/>
<dbReference type="NCBIfam" id="NF008528">
    <property type="entry name" value="PRK11463.1-2"/>
    <property type="match status" value="1"/>
</dbReference>
<feature type="transmembrane region" description="Helical" evidence="1">
    <location>
        <begin position="27"/>
        <end position="47"/>
    </location>
</feature>
<feature type="transmembrane region" description="Helical" evidence="1">
    <location>
        <begin position="5"/>
        <end position="21"/>
    </location>
</feature>
<feature type="transmembrane region" description="Helical" evidence="1">
    <location>
        <begin position="68"/>
        <end position="91"/>
    </location>
</feature>